<dbReference type="PROSITE" id="PS51163">
    <property type="entry name" value="YRDC"/>
    <property type="match status" value="1"/>
</dbReference>
<dbReference type="NCBIfam" id="TIGR00057">
    <property type="entry name" value="L-threonylcarbamoyladenylate synthase"/>
    <property type="match status" value="1"/>
</dbReference>
<dbReference type="Proteomes" id="UP000311008">
    <property type="component" value="Chromosome"/>
</dbReference>
<proteinExistence type="inferred from homology"/>
<gene>
    <name evidence="16" type="ORF">FIU01_11845</name>
</gene>
<dbReference type="OrthoDB" id="9814580at2"/>
<dbReference type="InterPro" id="IPR050156">
    <property type="entry name" value="TC-AMP_synthase_SUA5"/>
</dbReference>
<evidence type="ECO:0000256" key="8">
    <source>
        <dbReference type="ARBA" id="ARBA00022695"/>
    </source>
</evidence>
<evidence type="ECO:0000256" key="14">
    <source>
        <dbReference type="PIRSR" id="PIRSR004930-1"/>
    </source>
</evidence>
<evidence type="ECO:0000256" key="2">
    <source>
        <dbReference type="ARBA" id="ARBA00007663"/>
    </source>
</evidence>
<feature type="binding site" evidence="14">
    <location>
        <position position="169"/>
    </location>
    <ligand>
        <name>L-threonine</name>
        <dbReference type="ChEBI" id="CHEBI:57926"/>
    </ligand>
</feature>
<evidence type="ECO:0000256" key="11">
    <source>
        <dbReference type="ARBA" id="ARBA00029774"/>
    </source>
</evidence>
<dbReference type="AlphaFoldDB" id="A0A5B8CV55"/>
<dbReference type="InterPro" id="IPR006070">
    <property type="entry name" value="Sua5-like_dom"/>
</dbReference>
<dbReference type="GO" id="GO:0005737">
    <property type="term" value="C:cytoplasm"/>
    <property type="evidence" value="ECO:0007669"/>
    <property type="project" value="UniProtKB-SubCell"/>
</dbReference>
<feature type="binding site" evidence="14">
    <location>
        <position position="130"/>
    </location>
    <ligand>
        <name>L-threonine</name>
        <dbReference type="ChEBI" id="CHEBI:57926"/>
    </ligand>
</feature>
<comment type="catalytic activity">
    <reaction evidence="12 13">
        <text>L-threonine + hydrogencarbonate + ATP = L-threonylcarbamoyladenylate + diphosphate + H2O</text>
        <dbReference type="Rhea" id="RHEA:36407"/>
        <dbReference type="ChEBI" id="CHEBI:15377"/>
        <dbReference type="ChEBI" id="CHEBI:17544"/>
        <dbReference type="ChEBI" id="CHEBI:30616"/>
        <dbReference type="ChEBI" id="CHEBI:33019"/>
        <dbReference type="ChEBI" id="CHEBI:57926"/>
        <dbReference type="ChEBI" id="CHEBI:73682"/>
        <dbReference type="EC" id="2.7.7.87"/>
    </reaction>
</comment>
<evidence type="ECO:0000256" key="12">
    <source>
        <dbReference type="ARBA" id="ARBA00048366"/>
    </source>
</evidence>
<evidence type="ECO:0000256" key="13">
    <source>
        <dbReference type="PIRNR" id="PIRNR004930"/>
    </source>
</evidence>
<dbReference type="SUPFAM" id="SSF55821">
    <property type="entry name" value="YrdC/RibB"/>
    <property type="match status" value="1"/>
</dbReference>
<dbReference type="GO" id="GO:0005524">
    <property type="term" value="F:ATP binding"/>
    <property type="evidence" value="ECO:0007669"/>
    <property type="project" value="UniProtKB-UniRule"/>
</dbReference>
<dbReference type="EMBL" id="CP040946">
    <property type="protein sequence ID" value="QDC45139.1"/>
    <property type="molecule type" value="Genomic_DNA"/>
</dbReference>
<keyword evidence="6 13" id="KW-0808">Transferase</keyword>
<evidence type="ECO:0000256" key="5">
    <source>
        <dbReference type="ARBA" id="ARBA00022490"/>
    </source>
</evidence>
<feature type="binding site" evidence="14">
    <location>
        <position position="110"/>
    </location>
    <ligand>
        <name>L-threonine</name>
        <dbReference type="ChEBI" id="CHEBI:57926"/>
    </ligand>
</feature>
<keyword evidence="8 13" id="KW-0548">Nucleotidyltransferase</keyword>
<feature type="binding site" evidence="14">
    <location>
        <position position="24"/>
    </location>
    <ligand>
        <name>L-threonine</name>
        <dbReference type="ChEBI" id="CHEBI:57926"/>
    </ligand>
</feature>
<keyword evidence="5 13" id="KW-0963">Cytoplasm</keyword>
<sequence>MRINQANAIELLLRGEVVAIPTETVYGLAADANNVLAVAKIFATKQRPANNPLIVHISSTDKVLDWASTFSPLAQRLAAAFWPGPLTLVLPARAEVSAAVRAGEPTVALRVPAHPVTLALLRDSGLGLAAPSANRYTQLSPTTAEHVESGLGADIPVLDGGACQVGIESTIVSVQDDHWQLLRPGMIDVAAITAIAGQPESTLDIAHTPKAPGQHLLHYAPRTPCRLFDSKSALTAYAHNKPQVAALLFGDGPAITPRDIHLPADPAQAAAHLYAALHTLDAMQAELILIESPPATAAWDALRDRLQRAAHDPGKQND</sequence>
<feature type="binding site" evidence="14">
    <location>
        <position position="183"/>
    </location>
    <ligand>
        <name>ATP</name>
        <dbReference type="ChEBI" id="CHEBI:30616"/>
    </ligand>
</feature>
<dbReference type="PIRSF" id="PIRSF004930">
    <property type="entry name" value="Tln_factor_SUA5"/>
    <property type="match status" value="1"/>
</dbReference>
<dbReference type="Gene3D" id="3.90.870.10">
    <property type="entry name" value="DHBP synthase"/>
    <property type="match status" value="1"/>
</dbReference>
<accession>A0A5B8CV55</accession>
<feature type="binding site" evidence="14">
    <location>
        <position position="140"/>
    </location>
    <ligand>
        <name>ATP</name>
        <dbReference type="ChEBI" id="CHEBI:30616"/>
    </ligand>
</feature>
<evidence type="ECO:0000256" key="4">
    <source>
        <dbReference type="ARBA" id="ARBA00015492"/>
    </source>
</evidence>
<dbReference type="InterPro" id="IPR010923">
    <property type="entry name" value="T(6)A37_SUA5"/>
</dbReference>
<comment type="similarity">
    <text evidence="2 13">Belongs to the SUA5 family.</text>
</comment>
<dbReference type="PANTHER" id="PTHR17490">
    <property type="entry name" value="SUA5"/>
    <property type="match status" value="1"/>
</dbReference>
<feature type="binding site" evidence="14">
    <location>
        <position position="219"/>
    </location>
    <ligand>
        <name>ATP</name>
        <dbReference type="ChEBI" id="CHEBI:30616"/>
    </ligand>
</feature>
<dbReference type="GO" id="GO:0006450">
    <property type="term" value="P:regulation of translational fidelity"/>
    <property type="evidence" value="ECO:0007669"/>
    <property type="project" value="TreeGrafter"/>
</dbReference>
<feature type="binding site" evidence="14">
    <location>
        <position position="106"/>
    </location>
    <ligand>
        <name>ATP</name>
        <dbReference type="ChEBI" id="CHEBI:30616"/>
    </ligand>
</feature>
<keyword evidence="17" id="KW-1185">Reference proteome</keyword>
<keyword evidence="10 13" id="KW-0067">ATP-binding</keyword>
<comment type="subcellular location">
    <subcellularLocation>
        <location evidence="1 13">Cytoplasm</location>
    </subcellularLocation>
</comment>
<dbReference type="GO" id="GO:0061710">
    <property type="term" value="F:L-threonylcarbamoyladenylate synthase"/>
    <property type="evidence" value="ECO:0007669"/>
    <property type="project" value="UniProtKB-EC"/>
</dbReference>
<dbReference type="GO" id="GO:0000049">
    <property type="term" value="F:tRNA binding"/>
    <property type="evidence" value="ECO:0007669"/>
    <property type="project" value="TreeGrafter"/>
</dbReference>
<feature type="binding site" evidence="14">
    <location>
        <position position="47"/>
    </location>
    <ligand>
        <name>ATP</name>
        <dbReference type="ChEBI" id="CHEBI:30616"/>
    </ligand>
</feature>
<feature type="binding site" evidence="14">
    <location>
        <position position="132"/>
    </location>
    <ligand>
        <name>ATP</name>
        <dbReference type="ChEBI" id="CHEBI:30616"/>
    </ligand>
</feature>
<dbReference type="Gene3D" id="3.40.50.11030">
    <property type="entry name" value="Threonylcarbamoyl-AMP synthase, C-terminal domain"/>
    <property type="match status" value="1"/>
</dbReference>
<dbReference type="GO" id="GO:0003725">
    <property type="term" value="F:double-stranded RNA binding"/>
    <property type="evidence" value="ECO:0007669"/>
    <property type="project" value="UniProtKB-UniRule"/>
</dbReference>
<dbReference type="InterPro" id="IPR038385">
    <property type="entry name" value="Sua5/YwlC_C"/>
</dbReference>
<feature type="binding site" evidence="14">
    <location>
        <position position="51"/>
    </location>
    <ligand>
        <name>ATP</name>
        <dbReference type="ChEBI" id="CHEBI:30616"/>
    </ligand>
</feature>
<reference evidence="17" key="1">
    <citation type="journal article" date="2019" name="ISME J.">
        <title>Evolution in action: habitat transition from sediment to the pelagial leads to genome streamlining in Methylophilaceae.</title>
        <authorList>
            <person name="Salcher M."/>
            <person name="Schaefle D."/>
            <person name="Kaspar M."/>
            <person name="Neuenschwander S.M."/>
            <person name="Ghai R."/>
        </authorList>
    </citation>
    <scope>NUCLEOTIDE SEQUENCE [LARGE SCALE GENOMIC DNA]</scope>
    <source>
        <strain evidence="17">MMS-M-51</strain>
    </source>
</reference>
<organism evidence="16 17">
    <name type="scientific">Methylophilus medardicus</name>
    <dbReference type="NCBI Taxonomy" id="2588534"/>
    <lineage>
        <taxon>Bacteria</taxon>
        <taxon>Pseudomonadati</taxon>
        <taxon>Pseudomonadota</taxon>
        <taxon>Betaproteobacteria</taxon>
        <taxon>Nitrosomonadales</taxon>
        <taxon>Methylophilaceae</taxon>
        <taxon>Methylophilus</taxon>
    </lineage>
</organism>
<evidence type="ECO:0000256" key="6">
    <source>
        <dbReference type="ARBA" id="ARBA00022679"/>
    </source>
</evidence>
<name>A0A5B8CV55_9PROT</name>
<dbReference type="EC" id="2.7.7.87" evidence="3 13"/>
<feature type="binding site" evidence="14">
    <location>
        <position position="56"/>
    </location>
    <ligand>
        <name>L-threonine</name>
        <dbReference type="ChEBI" id="CHEBI:57926"/>
    </ligand>
</feature>
<protein>
    <recommendedName>
        <fullName evidence="4 13">Threonylcarbamoyl-AMP synthase</fullName>
        <shortName evidence="13">TC-AMP synthase</shortName>
        <ecNumber evidence="3 13">2.7.7.87</ecNumber>
    </recommendedName>
    <alternativeName>
        <fullName evidence="11 13">L-threonylcarbamoyladenylate synthase</fullName>
    </alternativeName>
</protein>
<dbReference type="RefSeq" id="WP_140004463.1">
    <property type="nucleotide sequence ID" value="NZ_CP040946.1"/>
</dbReference>
<evidence type="ECO:0000256" key="10">
    <source>
        <dbReference type="ARBA" id="ARBA00022840"/>
    </source>
</evidence>
<evidence type="ECO:0000256" key="7">
    <source>
        <dbReference type="ARBA" id="ARBA00022694"/>
    </source>
</evidence>
<dbReference type="KEGG" id="mmec:FIU01_11845"/>
<dbReference type="InterPro" id="IPR005145">
    <property type="entry name" value="Sua5_C"/>
</dbReference>
<dbReference type="Pfam" id="PF03481">
    <property type="entry name" value="Sua5_C"/>
    <property type="match status" value="1"/>
</dbReference>
<dbReference type="GO" id="GO:0008033">
    <property type="term" value="P:tRNA processing"/>
    <property type="evidence" value="ECO:0007669"/>
    <property type="project" value="UniProtKB-KW"/>
</dbReference>
<dbReference type="Pfam" id="PF01300">
    <property type="entry name" value="Sua5_yciO_yrdC"/>
    <property type="match status" value="1"/>
</dbReference>
<evidence type="ECO:0000259" key="15">
    <source>
        <dbReference type="PROSITE" id="PS51163"/>
    </source>
</evidence>
<dbReference type="PANTHER" id="PTHR17490:SF16">
    <property type="entry name" value="THREONYLCARBAMOYL-AMP SYNTHASE"/>
    <property type="match status" value="1"/>
</dbReference>
<evidence type="ECO:0000313" key="16">
    <source>
        <dbReference type="EMBL" id="QDC45139.1"/>
    </source>
</evidence>
<evidence type="ECO:0000313" key="17">
    <source>
        <dbReference type="Proteomes" id="UP000311008"/>
    </source>
</evidence>
<keyword evidence="7 13" id="KW-0819">tRNA processing</keyword>
<evidence type="ECO:0000256" key="3">
    <source>
        <dbReference type="ARBA" id="ARBA00012584"/>
    </source>
</evidence>
<dbReference type="InterPro" id="IPR017945">
    <property type="entry name" value="DHBP_synth_RibB-like_a/b_dom"/>
</dbReference>
<keyword evidence="9 13" id="KW-0547">Nucleotide-binding</keyword>
<evidence type="ECO:0000256" key="1">
    <source>
        <dbReference type="ARBA" id="ARBA00004496"/>
    </source>
</evidence>
<feature type="domain" description="YrdC-like" evidence="15">
    <location>
        <begin position="2"/>
        <end position="187"/>
    </location>
</feature>
<evidence type="ECO:0000256" key="9">
    <source>
        <dbReference type="ARBA" id="ARBA00022741"/>
    </source>
</evidence>
<comment type="function">
    <text evidence="13">Required for the formation of a threonylcarbamoyl group on adenosine at position 37 (t(6)A37) in tRNAs that read codons beginning with adenine.</text>
</comment>